<sequence>MRRSSVDLKVNRGLCANGILFNVLRNPQFQQMVVAINKALACYKAASSEKERTVLLDECARDVEKYLVPIKDICRGANNMYAEDFSGVEKTGVEISKFLLEAIESIGPSNVLQVVTDNDANCKAAGKEVEKLKRLKDCREALATTIVLNSWRDWAKKGDENTHKIGQIVCETIISDEFWEDVDRILAITKPIFLLTKFVMGEGAKMGEVYEKMDDMVGEIKDVMQNVYTSYFLEVEKVVLARWERMSIPLYCLRISENEEESQMLQAQYARFHLKKGLYSRPEDQIVGVTTDLIDWWSTYSSETPELAEIDSYKEGLSKKWDINPESAYLEGSVSRMEDMQWENLDED</sequence>
<evidence type="ECO:0000259" key="1">
    <source>
        <dbReference type="Pfam" id="PF04937"/>
    </source>
</evidence>
<dbReference type="EMBL" id="PKPP01010369">
    <property type="protein sequence ID" value="PWA46262.1"/>
    <property type="molecule type" value="Genomic_DNA"/>
</dbReference>
<gene>
    <name evidence="2" type="ORF">CTI12_AA508140</name>
</gene>
<dbReference type="InterPro" id="IPR007021">
    <property type="entry name" value="DUF659"/>
</dbReference>
<evidence type="ECO:0000313" key="3">
    <source>
        <dbReference type="Proteomes" id="UP000245207"/>
    </source>
</evidence>
<reference evidence="2 3" key="1">
    <citation type="journal article" date="2018" name="Mol. Plant">
        <title>The genome of Artemisia annua provides insight into the evolution of Asteraceae family and artemisinin biosynthesis.</title>
        <authorList>
            <person name="Shen Q."/>
            <person name="Zhang L."/>
            <person name="Liao Z."/>
            <person name="Wang S."/>
            <person name="Yan T."/>
            <person name="Shi P."/>
            <person name="Liu M."/>
            <person name="Fu X."/>
            <person name="Pan Q."/>
            <person name="Wang Y."/>
            <person name="Lv Z."/>
            <person name="Lu X."/>
            <person name="Zhang F."/>
            <person name="Jiang W."/>
            <person name="Ma Y."/>
            <person name="Chen M."/>
            <person name="Hao X."/>
            <person name="Li L."/>
            <person name="Tang Y."/>
            <person name="Lv G."/>
            <person name="Zhou Y."/>
            <person name="Sun X."/>
            <person name="Brodelius P.E."/>
            <person name="Rose J.K.C."/>
            <person name="Tang K."/>
        </authorList>
    </citation>
    <scope>NUCLEOTIDE SEQUENCE [LARGE SCALE GENOMIC DNA]</scope>
    <source>
        <strain evidence="3">cv. Huhao1</strain>
        <tissue evidence="2">Leaf</tissue>
    </source>
</reference>
<dbReference type="AlphaFoldDB" id="A0A2U1LB84"/>
<dbReference type="STRING" id="35608.A0A2U1LB84"/>
<proteinExistence type="predicted"/>
<protein>
    <recommendedName>
        <fullName evidence="1">DUF659 domain-containing protein</fullName>
    </recommendedName>
</protein>
<dbReference type="Pfam" id="PF04937">
    <property type="entry name" value="DUF659"/>
    <property type="match status" value="1"/>
</dbReference>
<dbReference type="SUPFAM" id="SSF53098">
    <property type="entry name" value="Ribonuclease H-like"/>
    <property type="match status" value="1"/>
</dbReference>
<dbReference type="Proteomes" id="UP000245207">
    <property type="component" value="Unassembled WGS sequence"/>
</dbReference>
<keyword evidence="3" id="KW-1185">Reference proteome</keyword>
<dbReference type="PANTHER" id="PTHR32166">
    <property type="entry name" value="OSJNBA0013A04.12 PROTEIN"/>
    <property type="match status" value="1"/>
</dbReference>
<dbReference type="PANTHER" id="PTHR32166:SF123">
    <property type="entry name" value="BED-TYPE DOMAIN-CONTAINING PROTEIN"/>
    <property type="match status" value="1"/>
</dbReference>
<feature type="domain" description="DUF659" evidence="1">
    <location>
        <begin position="24"/>
        <end position="131"/>
    </location>
</feature>
<dbReference type="InterPro" id="IPR012337">
    <property type="entry name" value="RNaseH-like_sf"/>
</dbReference>
<name>A0A2U1LB84_ARTAN</name>
<dbReference type="OrthoDB" id="1937290at2759"/>
<evidence type="ECO:0000313" key="2">
    <source>
        <dbReference type="EMBL" id="PWA46262.1"/>
    </source>
</evidence>
<accession>A0A2U1LB84</accession>
<organism evidence="2 3">
    <name type="scientific">Artemisia annua</name>
    <name type="common">Sweet wormwood</name>
    <dbReference type="NCBI Taxonomy" id="35608"/>
    <lineage>
        <taxon>Eukaryota</taxon>
        <taxon>Viridiplantae</taxon>
        <taxon>Streptophyta</taxon>
        <taxon>Embryophyta</taxon>
        <taxon>Tracheophyta</taxon>
        <taxon>Spermatophyta</taxon>
        <taxon>Magnoliopsida</taxon>
        <taxon>eudicotyledons</taxon>
        <taxon>Gunneridae</taxon>
        <taxon>Pentapetalae</taxon>
        <taxon>asterids</taxon>
        <taxon>campanulids</taxon>
        <taxon>Asterales</taxon>
        <taxon>Asteraceae</taxon>
        <taxon>Asteroideae</taxon>
        <taxon>Anthemideae</taxon>
        <taxon>Artemisiinae</taxon>
        <taxon>Artemisia</taxon>
    </lineage>
</organism>
<comment type="caution">
    <text evidence="2">The sequence shown here is derived from an EMBL/GenBank/DDBJ whole genome shotgun (WGS) entry which is preliminary data.</text>
</comment>